<sequence>MEKLTFSIVINAPKEKVWDTMLGADTYKKWTAVFMPGSYFEGDWSQGSKILFLAPDGKGNKSGMVSRIKENRLHEFISIEHLGFVENGKEDTTSEAVQSWAGNLENYTLLEKDGSTKVLVELDTDEERKEMFDSTWNDALNILKSITEDKTPS</sequence>
<name>A0A951J592_9BACT</name>
<dbReference type="Pfam" id="PF08327">
    <property type="entry name" value="AHSA1"/>
    <property type="match status" value="1"/>
</dbReference>
<dbReference type="AlphaFoldDB" id="A0A951J592"/>
<comment type="caution">
    <text evidence="2">The sequence shown here is derived from an EMBL/GenBank/DDBJ whole genome shotgun (WGS) entry which is preliminary data.</text>
</comment>
<keyword evidence="3" id="KW-1185">Reference proteome</keyword>
<dbReference type="RefSeq" id="WP_219293979.1">
    <property type="nucleotide sequence ID" value="NZ_RPHB01000013.1"/>
</dbReference>
<evidence type="ECO:0000313" key="3">
    <source>
        <dbReference type="Proteomes" id="UP000727490"/>
    </source>
</evidence>
<evidence type="ECO:0000259" key="1">
    <source>
        <dbReference type="Pfam" id="PF08327"/>
    </source>
</evidence>
<reference evidence="2 3" key="1">
    <citation type="journal article" date="2020" name="Syst. Appl. Microbiol.">
        <title>Arthrospiribacter ruber gen. nov., sp. nov., a novel bacterium isolated from Arthrospira cultures.</title>
        <authorList>
            <person name="Waleron M."/>
            <person name="Misztak A."/>
            <person name="Waleron M.M."/>
            <person name="Furmaniak M."/>
            <person name="Mrozik A."/>
            <person name="Waleron K."/>
        </authorList>
    </citation>
    <scope>NUCLEOTIDE SEQUENCE [LARGE SCALE GENOMIC DNA]</scope>
    <source>
        <strain evidence="2 3">DPMB0001</strain>
    </source>
</reference>
<feature type="domain" description="Activator of Hsp90 ATPase homologue 1/2-like C-terminal" evidence="1">
    <location>
        <begin position="11"/>
        <end position="146"/>
    </location>
</feature>
<dbReference type="Proteomes" id="UP000727490">
    <property type="component" value="Unassembled WGS sequence"/>
</dbReference>
<organism evidence="2 3">
    <name type="scientific">Arthrospiribacter ruber</name>
    <dbReference type="NCBI Taxonomy" id="2487934"/>
    <lineage>
        <taxon>Bacteria</taxon>
        <taxon>Pseudomonadati</taxon>
        <taxon>Bacteroidota</taxon>
        <taxon>Cytophagia</taxon>
        <taxon>Cytophagales</taxon>
        <taxon>Cyclobacteriaceae</taxon>
        <taxon>Arthrospiribacter</taxon>
    </lineage>
</organism>
<dbReference type="CDD" id="cd07814">
    <property type="entry name" value="SRPBCC_CalC_Aha1-like"/>
    <property type="match status" value="1"/>
</dbReference>
<accession>A0A951J592</accession>
<gene>
    <name evidence="2" type="ORF">EGN73_20980</name>
</gene>
<protein>
    <submittedName>
        <fullName evidence="2">SRPBCC domain-containing protein</fullName>
    </submittedName>
</protein>
<proteinExistence type="predicted"/>
<dbReference type="InterPro" id="IPR013538">
    <property type="entry name" value="ASHA1/2-like_C"/>
</dbReference>
<evidence type="ECO:0000313" key="2">
    <source>
        <dbReference type="EMBL" id="MBW3470266.1"/>
    </source>
</evidence>
<dbReference type="EMBL" id="RPHB01000013">
    <property type="protein sequence ID" value="MBW3470266.1"/>
    <property type="molecule type" value="Genomic_DNA"/>
</dbReference>